<dbReference type="EC" id="5.1.1.1" evidence="5"/>
<evidence type="ECO:0000256" key="4">
    <source>
        <dbReference type="ARBA" id="ARBA00023235"/>
    </source>
</evidence>
<evidence type="ECO:0000256" key="6">
    <source>
        <dbReference type="PIRSR" id="PIRSR600821-50"/>
    </source>
</evidence>
<dbReference type="PROSITE" id="PS00395">
    <property type="entry name" value="ALANINE_RACEMASE"/>
    <property type="match status" value="1"/>
</dbReference>
<feature type="binding site" evidence="5 7">
    <location>
        <position position="145"/>
    </location>
    <ligand>
        <name>substrate</name>
    </ligand>
</feature>
<comment type="function">
    <text evidence="5">Catalyzes the interconversion of L-alanine and D-alanine. May also act on other amino acids.</text>
</comment>
<dbReference type="Proteomes" id="UP000294746">
    <property type="component" value="Unassembled WGS sequence"/>
</dbReference>
<evidence type="ECO:0000256" key="5">
    <source>
        <dbReference type="HAMAP-Rule" id="MF_01201"/>
    </source>
</evidence>
<evidence type="ECO:0000313" key="10">
    <source>
        <dbReference type="Proteomes" id="UP000294746"/>
    </source>
</evidence>
<reference evidence="9 10" key="1">
    <citation type="submission" date="2019-03" db="EMBL/GenBank/DDBJ databases">
        <title>Genomic Encyclopedia of Type Strains, Phase IV (KMG-IV): sequencing the most valuable type-strain genomes for metagenomic binning, comparative biology and taxonomic classification.</title>
        <authorList>
            <person name="Goeker M."/>
        </authorList>
    </citation>
    <scope>NUCLEOTIDE SEQUENCE [LARGE SCALE GENOMIC DNA]</scope>
    <source>
        <strain evidence="9 10">DSM 46831</strain>
    </source>
</reference>
<comment type="caution">
    <text evidence="9">The sequence shown here is derived from an EMBL/GenBank/DDBJ whole genome shotgun (WGS) entry which is preliminary data.</text>
</comment>
<dbReference type="EMBL" id="SLXV01000034">
    <property type="protein sequence ID" value="TCP65321.1"/>
    <property type="molecule type" value="Genomic_DNA"/>
</dbReference>
<dbReference type="FunFam" id="3.20.20.10:FF:000002">
    <property type="entry name" value="Alanine racemase"/>
    <property type="match status" value="1"/>
</dbReference>
<dbReference type="InterPro" id="IPR000821">
    <property type="entry name" value="Ala_racemase"/>
</dbReference>
<protein>
    <recommendedName>
        <fullName evidence="5">Alanine racemase</fullName>
        <ecNumber evidence="5">5.1.1.1</ecNumber>
    </recommendedName>
</protein>
<dbReference type="GO" id="GO:0030170">
    <property type="term" value="F:pyridoxal phosphate binding"/>
    <property type="evidence" value="ECO:0007669"/>
    <property type="project" value="UniProtKB-UniRule"/>
</dbReference>
<dbReference type="AlphaFoldDB" id="A0A4R2RZ75"/>
<dbReference type="InterPro" id="IPR011079">
    <property type="entry name" value="Ala_racemase_C"/>
</dbReference>
<comment type="cofactor">
    <cofactor evidence="2 5 6">
        <name>pyridoxal 5'-phosphate</name>
        <dbReference type="ChEBI" id="CHEBI:597326"/>
    </cofactor>
</comment>
<feature type="modified residue" description="N6-(pyridoxal phosphate)lysine" evidence="5 6">
    <location>
        <position position="47"/>
    </location>
</feature>
<dbReference type="NCBIfam" id="TIGR00492">
    <property type="entry name" value="alr"/>
    <property type="match status" value="1"/>
</dbReference>
<dbReference type="GO" id="GO:0009252">
    <property type="term" value="P:peptidoglycan biosynthetic process"/>
    <property type="evidence" value="ECO:0007669"/>
    <property type="project" value="TreeGrafter"/>
</dbReference>
<keyword evidence="4 5" id="KW-0413">Isomerase</keyword>
<feature type="domain" description="Alanine racemase C-terminal" evidence="8">
    <location>
        <begin position="254"/>
        <end position="382"/>
    </location>
</feature>
<dbReference type="PRINTS" id="PR00992">
    <property type="entry name" value="ALARACEMASE"/>
</dbReference>
<evidence type="ECO:0000256" key="2">
    <source>
        <dbReference type="ARBA" id="ARBA00001933"/>
    </source>
</evidence>
<dbReference type="InterPro" id="IPR029066">
    <property type="entry name" value="PLP-binding_barrel"/>
</dbReference>
<dbReference type="Gene3D" id="3.20.20.10">
    <property type="entry name" value="Alanine racemase"/>
    <property type="match status" value="1"/>
</dbReference>
<dbReference type="CDD" id="cd00430">
    <property type="entry name" value="PLPDE_III_AR"/>
    <property type="match status" value="1"/>
</dbReference>
<feature type="active site" description="Proton acceptor; specific for L-alanine" evidence="5">
    <location>
        <position position="275"/>
    </location>
</feature>
<dbReference type="FunFam" id="2.40.37.10:FF:000006">
    <property type="entry name" value="Alanine racemase"/>
    <property type="match status" value="1"/>
</dbReference>
<evidence type="ECO:0000259" key="8">
    <source>
        <dbReference type="SMART" id="SM01005"/>
    </source>
</evidence>
<dbReference type="SUPFAM" id="SSF50621">
    <property type="entry name" value="Alanine racemase C-terminal domain-like"/>
    <property type="match status" value="1"/>
</dbReference>
<dbReference type="HAMAP" id="MF_01201">
    <property type="entry name" value="Ala_racemase"/>
    <property type="match status" value="1"/>
</dbReference>
<keyword evidence="3 5" id="KW-0663">Pyridoxal phosphate</keyword>
<dbReference type="InterPro" id="IPR009006">
    <property type="entry name" value="Ala_racemase/Decarboxylase_C"/>
</dbReference>
<dbReference type="GO" id="GO:0005829">
    <property type="term" value="C:cytosol"/>
    <property type="evidence" value="ECO:0007669"/>
    <property type="project" value="TreeGrafter"/>
</dbReference>
<evidence type="ECO:0000256" key="3">
    <source>
        <dbReference type="ARBA" id="ARBA00022898"/>
    </source>
</evidence>
<dbReference type="PANTHER" id="PTHR30511">
    <property type="entry name" value="ALANINE RACEMASE"/>
    <property type="match status" value="1"/>
</dbReference>
<dbReference type="RefSeq" id="WP_131849408.1">
    <property type="nucleotide sequence ID" value="NZ_SLXV01000034.1"/>
</dbReference>
<proteinExistence type="inferred from homology"/>
<keyword evidence="10" id="KW-1185">Reference proteome</keyword>
<evidence type="ECO:0000256" key="7">
    <source>
        <dbReference type="PIRSR" id="PIRSR600821-52"/>
    </source>
</evidence>
<organism evidence="9 10">
    <name type="scientific">Baia soyae</name>
    <dbReference type="NCBI Taxonomy" id="1544746"/>
    <lineage>
        <taxon>Bacteria</taxon>
        <taxon>Bacillati</taxon>
        <taxon>Bacillota</taxon>
        <taxon>Bacilli</taxon>
        <taxon>Bacillales</taxon>
        <taxon>Thermoactinomycetaceae</taxon>
        <taxon>Baia</taxon>
    </lineage>
</organism>
<comment type="pathway">
    <text evidence="5">Amino-acid biosynthesis; D-alanine biosynthesis; D-alanine from L-alanine: step 1/1.</text>
</comment>
<dbReference type="PANTHER" id="PTHR30511:SF0">
    <property type="entry name" value="ALANINE RACEMASE, CATABOLIC-RELATED"/>
    <property type="match status" value="1"/>
</dbReference>
<dbReference type="Pfam" id="PF01168">
    <property type="entry name" value="Ala_racemase_N"/>
    <property type="match status" value="1"/>
</dbReference>
<dbReference type="Pfam" id="PF00842">
    <property type="entry name" value="Ala_racemase_C"/>
    <property type="match status" value="1"/>
</dbReference>
<dbReference type="InterPro" id="IPR020622">
    <property type="entry name" value="Ala_racemase_pyridoxalP-BS"/>
</dbReference>
<feature type="binding site" evidence="5 7">
    <location>
        <position position="323"/>
    </location>
    <ligand>
        <name>substrate</name>
    </ligand>
</feature>
<dbReference type="SMART" id="SM01005">
    <property type="entry name" value="Ala_racemase_C"/>
    <property type="match status" value="1"/>
</dbReference>
<dbReference type="SUPFAM" id="SSF51419">
    <property type="entry name" value="PLP-binding barrel"/>
    <property type="match status" value="1"/>
</dbReference>
<dbReference type="InterPro" id="IPR001608">
    <property type="entry name" value="Ala_racemase_N"/>
</dbReference>
<name>A0A4R2RZ75_9BACL</name>
<dbReference type="UniPathway" id="UPA00042">
    <property type="reaction ID" value="UER00497"/>
</dbReference>
<gene>
    <name evidence="9" type="ORF">EDD57_1347</name>
</gene>
<dbReference type="OrthoDB" id="9813814at2"/>
<dbReference type="Gene3D" id="2.40.37.10">
    <property type="entry name" value="Lyase, Ornithine Decarboxylase, Chain A, domain 1"/>
    <property type="match status" value="1"/>
</dbReference>
<sequence length="396" mass="44257">MNNTQTKSIQPFYRDTYIEVNLDAIHHNIQEYRRWIGDQVSLLVTVKANAYGHGMVPIAKAATRAGADWLGVAFVDEGIQLRKAGIPIPILVLGYTPPHAIQAAIQHDLTITIYSSYLLEQVQEEAKRQNKKATIHIKVDTGMGRLGIQPWEVIPFLQEATQYSAVYVEGIYTHFSTADEEERSYFEKQIKGFEQVREDVKQAGFEIPIYHSSNSAATMVEKTQHHQMVRVGVGLYGMYPSDEVSHSDLKLIPALRLVTKVAHLKKVSVDNGISYGKTYTTQGDEWLATLPIGYADGYSRSLSNKGFVLLNGVRVPVVGTVCMDQLVVRVDEAMPIHVGDEAVVYGAQGAEEIPVEEVAKWLGTINYEVTCMLQKRIPRIYTYQGKVVEVVNGLMQ</sequence>
<accession>A0A4R2RZ75</accession>
<evidence type="ECO:0000313" key="9">
    <source>
        <dbReference type="EMBL" id="TCP65321.1"/>
    </source>
</evidence>
<comment type="catalytic activity">
    <reaction evidence="1 5">
        <text>L-alanine = D-alanine</text>
        <dbReference type="Rhea" id="RHEA:20249"/>
        <dbReference type="ChEBI" id="CHEBI:57416"/>
        <dbReference type="ChEBI" id="CHEBI:57972"/>
        <dbReference type="EC" id="5.1.1.1"/>
    </reaction>
</comment>
<dbReference type="GO" id="GO:0030632">
    <property type="term" value="P:D-alanine biosynthetic process"/>
    <property type="evidence" value="ECO:0007669"/>
    <property type="project" value="UniProtKB-UniRule"/>
</dbReference>
<evidence type="ECO:0000256" key="1">
    <source>
        <dbReference type="ARBA" id="ARBA00000316"/>
    </source>
</evidence>
<comment type="similarity">
    <text evidence="5">Belongs to the alanine racemase family.</text>
</comment>
<feature type="active site" description="Proton acceptor; specific for D-alanine" evidence="5">
    <location>
        <position position="47"/>
    </location>
</feature>
<dbReference type="GO" id="GO:0008784">
    <property type="term" value="F:alanine racemase activity"/>
    <property type="evidence" value="ECO:0007669"/>
    <property type="project" value="UniProtKB-UniRule"/>
</dbReference>